<accession>A0A270BWN0</accession>
<sequence>MPAYQSLAVLYSILRTHCKPPTVFLFHDPDVANNNVQWALDFKATTYFVPPPVMSATFVAGQTNGFPL</sequence>
<dbReference type="AlphaFoldDB" id="A0A270BWN0"/>
<reference evidence="1 2" key="1">
    <citation type="submission" date="2017-04" db="EMBL/GenBank/DDBJ databases">
        <title>Kefir bacterial isolates.</title>
        <authorList>
            <person name="Kim Y."/>
            <person name="Blasche S."/>
            <person name="Patil K.R."/>
        </authorList>
    </citation>
    <scope>NUCLEOTIDE SEQUENCE [LARGE SCALE GENOMIC DNA]</scope>
    <source>
        <strain evidence="1 2">KR-2</strain>
    </source>
</reference>
<dbReference type="EMBL" id="NDFP01000001">
    <property type="protein sequence ID" value="PAL29379.1"/>
    <property type="molecule type" value="Genomic_DNA"/>
</dbReference>
<keyword evidence="2" id="KW-1185">Reference proteome</keyword>
<dbReference type="Proteomes" id="UP000216033">
    <property type="component" value="Unassembled WGS sequence"/>
</dbReference>
<comment type="caution">
    <text evidence="1">The sequence shown here is derived from an EMBL/GenBank/DDBJ whole genome shotgun (WGS) entry which is preliminary data.</text>
</comment>
<protein>
    <submittedName>
        <fullName evidence="1">Uncharacterized protein</fullName>
    </submittedName>
</protein>
<gene>
    <name evidence="1" type="ORF">B9K05_01705</name>
</gene>
<evidence type="ECO:0000313" key="2">
    <source>
        <dbReference type="Proteomes" id="UP000216033"/>
    </source>
</evidence>
<evidence type="ECO:0000313" key="1">
    <source>
        <dbReference type="EMBL" id="PAL29379.1"/>
    </source>
</evidence>
<organism evidence="1 2">
    <name type="scientific">Acetobacter syzygii</name>
    <dbReference type="NCBI Taxonomy" id="146476"/>
    <lineage>
        <taxon>Bacteria</taxon>
        <taxon>Pseudomonadati</taxon>
        <taxon>Pseudomonadota</taxon>
        <taxon>Alphaproteobacteria</taxon>
        <taxon>Acetobacterales</taxon>
        <taxon>Acetobacteraceae</taxon>
        <taxon>Acetobacter</taxon>
    </lineage>
</organism>
<proteinExistence type="predicted"/>
<name>A0A270BWN0_9PROT</name>